<dbReference type="EMBL" id="SMKY01000202">
    <property type="protein sequence ID" value="TDD72808.1"/>
    <property type="molecule type" value="Genomic_DNA"/>
</dbReference>
<evidence type="ECO:0000256" key="1">
    <source>
        <dbReference type="SAM" id="MobiDB-lite"/>
    </source>
</evidence>
<accession>A0A4R5AJ36</accession>
<evidence type="ECO:0000256" key="2">
    <source>
        <dbReference type="SAM" id="SignalP"/>
    </source>
</evidence>
<dbReference type="OrthoDB" id="3483558at2"/>
<keyword evidence="2" id="KW-0732">Signal</keyword>
<evidence type="ECO:0000313" key="4">
    <source>
        <dbReference type="Proteomes" id="UP000295578"/>
    </source>
</evidence>
<evidence type="ECO:0000313" key="3">
    <source>
        <dbReference type="EMBL" id="TDD72808.1"/>
    </source>
</evidence>
<reference evidence="3 4" key="1">
    <citation type="submission" date="2019-03" db="EMBL/GenBank/DDBJ databases">
        <title>Draft genome sequences of novel Actinobacteria.</title>
        <authorList>
            <person name="Sahin N."/>
            <person name="Ay H."/>
            <person name="Saygin H."/>
        </authorList>
    </citation>
    <scope>NUCLEOTIDE SEQUENCE [LARGE SCALE GENOMIC DNA]</scope>
    <source>
        <strain evidence="3 4">DSM 45941</strain>
    </source>
</reference>
<keyword evidence="4" id="KW-1185">Reference proteome</keyword>
<organism evidence="3 4">
    <name type="scientific">Actinomadura darangshiensis</name>
    <dbReference type="NCBI Taxonomy" id="705336"/>
    <lineage>
        <taxon>Bacteria</taxon>
        <taxon>Bacillati</taxon>
        <taxon>Actinomycetota</taxon>
        <taxon>Actinomycetes</taxon>
        <taxon>Streptosporangiales</taxon>
        <taxon>Thermomonosporaceae</taxon>
        <taxon>Actinomadura</taxon>
    </lineage>
</organism>
<dbReference type="Proteomes" id="UP000295578">
    <property type="component" value="Unassembled WGS sequence"/>
</dbReference>
<proteinExistence type="predicted"/>
<sequence>MITGTRLLLPAAVAAASIVAMTVPATAQDAPPPAPQTSSQDQERCTKALSVLSVLKLLPSRPDFQRALCSLDQDQEQGQEQPQGRPQGQQASDDYTDQISSKYTDDSGRTVEENKLLGLPVEWPKSLTVHVPTLNDHWYTYTSKKP</sequence>
<dbReference type="AlphaFoldDB" id="A0A4R5AJ36"/>
<dbReference type="RefSeq" id="WP_132201399.1">
    <property type="nucleotide sequence ID" value="NZ_SMKY01000202.1"/>
</dbReference>
<gene>
    <name evidence="3" type="ORF">E1293_32420</name>
</gene>
<feature type="compositionally biased region" description="Polar residues" evidence="1">
    <location>
        <begin position="91"/>
        <end position="102"/>
    </location>
</feature>
<feature type="compositionally biased region" description="Low complexity" evidence="1">
    <location>
        <begin position="76"/>
        <end position="90"/>
    </location>
</feature>
<name>A0A4R5AJ36_9ACTN</name>
<protein>
    <submittedName>
        <fullName evidence="3">Uncharacterized protein</fullName>
    </submittedName>
</protein>
<feature type="chain" id="PRO_5020813498" evidence="2">
    <location>
        <begin position="28"/>
        <end position="146"/>
    </location>
</feature>
<feature type="signal peptide" evidence="2">
    <location>
        <begin position="1"/>
        <end position="27"/>
    </location>
</feature>
<feature type="region of interest" description="Disordered" evidence="1">
    <location>
        <begin position="69"/>
        <end position="111"/>
    </location>
</feature>
<comment type="caution">
    <text evidence="3">The sequence shown here is derived from an EMBL/GenBank/DDBJ whole genome shotgun (WGS) entry which is preliminary data.</text>
</comment>